<dbReference type="EMBL" id="CP022603">
    <property type="protein sequence ID" value="ASV84367.1"/>
    <property type="molecule type" value="Genomic_DNA"/>
</dbReference>
<reference evidence="2 3" key="1">
    <citation type="submission" date="2017-07" db="EMBL/GenBank/DDBJ databases">
        <title>Phylogenetic study on the rhizospheric bacterium Ochrobactrum sp. A44.</title>
        <authorList>
            <person name="Krzyzanowska D.M."/>
            <person name="Ossowicki A."/>
            <person name="Rajewska M."/>
            <person name="Maciag T."/>
            <person name="Kaczynski Z."/>
            <person name="Czerwicka M."/>
            <person name="Jafra S."/>
        </authorList>
    </citation>
    <scope>NUCLEOTIDE SEQUENCE [LARGE SCALE GENOMIC DNA]</scope>
    <source>
        <strain evidence="2 3">A44</strain>
    </source>
</reference>
<proteinExistence type="predicted"/>
<protein>
    <submittedName>
        <fullName evidence="2">Putative membrane protein</fullName>
    </submittedName>
</protein>
<organism evidence="2 3">
    <name type="scientific">Ochrobactrum quorumnocens</name>
    <dbReference type="NCBI Taxonomy" id="271865"/>
    <lineage>
        <taxon>Bacteria</taxon>
        <taxon>Pseudomonadati</taxon>
        <taxon>Pseudomonadota</taxon>
        <taxon>Alphaproteobacteria</taxon>
        <taxon>Hyphomicrobiales</taxon>
        <taxon>Brucellaceae</taxon>
        <taxon>Brucella/Ochrobactrum group</taxon>
        <taxon>Ochrobactrum</taxon>
    </lineage>
</organism>
<gene>
    <name evidence="2" type="ORF">CES85_5161</name>
</gene>
<evidence type="ECO:0000313" key="3">
    <source>
        <dbReference type="Proteomes" id="UP000215256"/>
    </source>
</evidence>
<keyword evidence="1" id="KW-1133">Transmembrane helix</keyword>
<dbReference type="RefSeq" id="WP_095445113.1">
    <property type="nucleotide sequence ID" value="NZ_CP022603.1"/>
</dbReference>
<dbReference type="KEGG" id="och:CES85_5161"/>
<feature type="transmembrane region" description="Helical" evidence="1">
    <location>
        <begin position="6"/>
        <end position="23"/>
    </location>
</feature>
<keyword evidence="1" id="KW-0472">Membrane</keyword>
<keyword evidence="1" id="KW-0812">Transmembrane</keyword>
<name>A0A248UC35_9HYPH</name>
<evidence type="ECO:0000256" key="1">
    <source>
        <dbReference type="SAM" id="Phobius"/>
    </source>
</evidence>
<accession>A0A248UC35</accession>
<dbReference type="Proteomes" id="UP000215256">
    <property type="component" value="Chromosome 2"/>
</dbReference>
<evidence type="ECO:0000313" key="2">
    <source>
        <dbReference type="EMBL" id="ASV84367.1"/>
    </source>
</evidence>
<feature type="transmembrane region" description="Helical" evidence="1">
    <location>
        <begin position="30"/>
        <end position="50"/>
    </location>
</feature>
<sequence>MTDAQIGLMVATPAIIAFSLVLYRMGALQGAGTLSAVAASIVIAVVLFFGQ</sequence>
<dbReference type="AlphaFoldDB" id="A0A248UC35"/>